<sequence>MHVTGSFEPPTDCPTTSNTPPEEAAPSRPSGTSPAAPTTTLSPPRRRIIGLDIARALALIGMVVAHLMEPEGWPAEIVRGFPSALFAVLAGISLSIMGSRGVREGGAALAASRHGIIVRGVILIVLGEMITPFAGTINVVLTAFGICYIALACAPRWHTRTLMVVLVWTIILSAVCHVLDATVGVPSQALAGAYPAFAWASYMLIGVLAHRFIVGSARAQALTVAVGLPLAVAGAVARNTIDVVAAVSSDKLSVIIPMMLIDPVTHSGALIDLVTTAGGALAIVSLCLLAHRGTRTGWASRLVLPLQAMGSMSLTVYVCHVLSAGPFLSDDAPLRMPVLGTATILFTLALATIIRLRFDHGPLEWALRRLVRTATDQNRPGRTIPELT</sequence>
<evidence type="ECO:0000256" key="2">
    <source>
        <dbReference type="SAM" id="Phobius"/>
    </source>
</evidence>
<reference evidence="4 5" key="1">
    <citation type="submission" date="2023-06" db="EMBL/GenBank/DDBJ databases">
        <title>Actinomyces orist ORNL 0101 HMT-893 genome.</title>
        <authorList>
            <person name="Johnston C.D."/>
            <person name="Chen T."/>
            <person name="Dewhirst F.E."/>
        </authorList>
    </citation>
    <scope>NUCLEOTIDE SEQUENCE [LARGE SCALE GENOMIC DNA]</scope>
    <source>
        <strain evidence="4 5">ORNL 0101</strain>
    </source>
</reference>
<name>A0AAW9KUI0_9ACTO</name>
<dbReference type="PANTHER" id="PTHR30590:SF3">
    <property type="entry name" value="HYPOTHETICAL MEMBRANE SPANNING PROTEIN"/>
    <property type="match status" value="1"/>
</dbReference>
<evidence type="ECO:0000259" key="3">
    <source>
        <dbReference type="Pfam" id="PF04235"/>
    </source>
</evidence>
<evidence type="ECO:0000313" key="5">
    <source>
        <dbReference type="Proteomes" id="UP001289581"/>
    </source>
</evidence>
<proteinExistence type="predicted"/>
<feature type="transmembrane region" description="Helical" evidence="2">
    <location>
        <begin position="221"/>
        <end position="241"/>
    </location>
</feature>
<dbReference type="Pfam" id="PF04235">
    <property type="entry name" value="DUF418"/>
    <property type="match status" value="1"/>
</dbReference>
<dbReference type="AlphaFoldDB" id="A0AAW9KUI0"/>
<keyword evidence="2" id="KW-0472">Membrane</keyword>
<evidence type="ECO:0000313" key="4">
    <source>
        <dbReference type="EMBL" id="MEA1304603.1"/>
    </source>
</evidence>
<feature type="region of interest" description="Disordered" evidence="1">
    <location>
        <begin position="1"/>
        <end position="43"/>
    </location>
</feature>
<feature type="compositionally biased region" description="Low complexity" evidence="1">
    <location>
        <begin position="24"/>
        <end position="43"/>
    </location>
</feature>
<keyword evidence="2" id="KW-1133">Transmembrane helix</keyword>
<comment type="caution">
    <text evidence="4">The sequence shown here is derived from an EMBL/GenBank/DDBJ whole genome shotgun (WGS) entry which is preliminary data.</text>
</comment>
<organism evidence="4 5">
    <name type="scientific">Actinomyces oris</name>
    <dbReference type="NCBI Taxonomy" id="544580"/>
    <lineage>
        <taxon>Bacteria</taxon>
        <taxon>Bacillati</taxon>
        <taxon>Actinomycetota</taxon>
        <taxon>Actinomycetes</taxon>
        <taxon>Actinomycetales</taxon>
        <taxon>Actinomycetaceae</taxon>
        <taxon>Actinomyces</taxon>
    </lineage>
</organism>
<gene>
    <name evidence="4" type="ORF">QU665_05925</name>
</gene>
<feature type="transmembrane region" description="Helical" evidence="2">
    <location>
        <begin position="133"/>
        <end position="154"/>
    </location>
</feature>
<dbReference type="InterPro" id="IPR052529">
    <property type="entry name" value="Bact_Transport_Assoc"/>
</dbReference>
<evidence type="ECO:0000256" key="1">
    <source>
        <dbReference type="SAM" id="MobiDB-lite"/>
    </source>
</evidence>
<keyword evidence="5" id="KW-1185">Reference proteome</keyword>
<dbReference type="InterPro" id="IPR007349">
    <property type="entry name" value="DUF418"/>
</dbReference>
<feature type="transmembrane region" description="Helical" evidence="2">
    <location>
        <begin position="336"/>
        <end position="358"/>
    </location>
</feature>
<keyword evidence="2" id="KW-0812">Transmembrane</keyword>
<dbReference type="PANTHER" id="PTHR30590">
    <property type="entry name" value="INNER MEMBRANE PROTEIN"/>
    <property type="match status" value="1"/>
</dbReference>
<dbReference type="RefSeq" id="WP_322911950.1">
    <property type="nucleotide sequence ID" value="NZ_JAXBCZ010000001.1"/>
</dbReference>
<feature type="transmembrane region" description="Helical" evidence="2">
    <location>
        <begin position="269"/>
        <end position="290"/>
    </location>
</feature>
<accession>A0AAW9KUI0</accession>
<dbReference type="Proteomes" id="UP001289581">
    <property type="component" value="Unassembled WGS sequence"/>
</dbReference>
<feature type="domain" description="DUF418" evidence="3">
    <location>
        <begin position="256"/>
        <end position="371"/>
    </location>
</feature>
<protein>
    <submittedName>
        <fullName evidence="4">DUF418 domain-containing protein</fullName>
    </submittedName>
</protein>
<feature type="transmembrane region" description="Helical" evidence="2">
    <location>
        <begin position="302"/>
        <end position="324"/>
    </location>
</feature>
<feature type="transmembrane region" description="Helical" evidence="2">
    <location>
        <begin position="161"/>
        <end position="183"/>
    </location>
</feature>
<feature type="transmembrane region" description="Helical" evidence="2">
    <location>
        <begin position="189"/>
        <end position="209"/>
    </location>
</feature>
<dbReference type="EMBL" id="JAXBCZ010000001">
    <property type="protein sequence ID" value="MEA1304603.1"/>
    <property type="molecule type" value="Genomic_DNA"/>
</dbReference>